<gene>
    <name evidence="2" type="ORF">BU14_1995s0002</name>
</gene>
<dbReference type="Pfam" id="PF05347">
    <property type="entry name" value="Complex1_LYR"/>
    <property type="match status" value="1"/>
</dbReference>
<dbReference type="Proteomes" id="UP000218209">
    <property type="component" value="Unassembled WGS sequence"/>
</dbReference>
<dbReference type="EMBL" id="KV919887">
    <property type="protein sequence ID" value="OSX68987.1"/>
    <property type="molecule type" value="Genomic_DNA"/>
</dbReference>
<dbReference type="InterPro" id="IPR008011">
    <property type="entry name" value="Complex1_LYR_dom"/>
</dbReference>
<feature type="non-terminal residue" evidence="2">
    <location>
        <position position="1"/>
    </location>
</feature>
<evidence type="ECO:0000313" key="3">
    <source>
        <dbReference type="Proteomes" id="UP000218209"/>
    </source>
</evidence>
<evidence type="ECO:0000313" key="2">
    <source>
        <dbReference type="EMBL" id="OSX68987.1"/>
    </source>
</evidence>
<dbReference type="OrthoDB" id="74240at2759"/>
<reference evidence="2 3" key="1">
    <citation type="submission" date="2017-03" db="EMBL/GenBank/DDBJ databases">
        <title>WGS assembly of Porphyra umbilicalis.</title>
        <authorList>
            <person name="Brawley S.H."/>
            <person name="Blouin N.A."/>
            <person name="Ficko-Blean E."/>
            <person name="Wheeler G.L."/>
            <person name="Lohr M."/>
            <person name="Goodson H.V."/>
            <person name="Jenkins J.W."/>
            <person name="Blaby-Haas C.E."/>
            <person name="Helliwell K.E."/>
            <person name="Chan C."/>
            <person name="Marriage T."/>
            <person name="Bhattacharya D."/>
            <person name="Klein A.S."/>
            <person name="Badis Y."/>
            <person name="Brodie J."/>
            <person name="Cao Y."/>
            <person name="Collen J."/>
            <person name="Dittami S.M."/>
            <person name="Gachon C.M."/>
            <person name="Green B.R."/>
            <person name="Karpowicz S."/>
            <person name="Kim J.W."/>
            <person name="Kudahl U."/>
            <person name="Lin S."/>
            <person name="Michel G."/>
            <person name="Mittag M."/>
            <person name="Olson B.J."/>
            <person name="Pangilinan J."/>
            <person name="Peng Y."/>
            <person name="Qiu H."/>
            <person name="Shu S."/>
            <person name="Singer J.T."/>
            <person name="Smith A.G."/>
            <person name="Sprecher B.N."/>
            <person name="Wagner V."/>
            <person name="Wang W."/>
            <person name="Wang Z.-Y."/>
            <person name="Yan J."/>
            <person name="Yarish C."/>
            <person name="Zoeuner-Riek S."/>
            <person name="Zhuang Y."/>
            <person name="Zou Y."/>
            <person name="Lindquist E.A."/>
            <person name="Grimwood J."/>
            <person name="Barry K."/>
            <person name="Rokhsar D.S."/>
            <person name="Schmutz J."/>
            <person name="Stiller J.W."/>
            <person name="Grossman A.R."/>
            <person name="Prochnik S.E."/>
        </authorList>
    </citation>
    <scope>NUCLEOTIDE SEQUENCE [LARGE SCALE GENOMIC DNA]</scope>
    <source>
        <strain evidence="2">4086291</strain>
    </source>
</reference>
<keyword evidence="3" id="KW-1185">Reference proteome</keyword>
<proteinExistence type="predicted"/>
<sequence length="134" mass="14750">FPSTGAEQDAAEQDEGWWCTGRPLWPRLGLSPLSFAAAATRRRVSAAACAGSFARGVLAMLSLRDFLRRSAVLSLYRHALRTARRMPHGGDEVALMAHDEIVARRRVPSEQVDKLVADGHARLAQVRKLMDLTT</sequence>
<feature type="domain" description="Complex 1 LYR protein" evidence="1">
    <location>
        <begin position="71"/>
        <end position="124"/>
    </location>
</feature>
<evidence type="ECO:0000259" key="1">
    <source>
        <dbReference type="Pfam" id="PF05347"/>
    </source>
</evidence>
<name>A0A1X6NK52_PORUM</name>
<organism evidence="2 3">
    <name type="scientific">Porphyra umbilicalis</name>
    <name type="common">Purple laver</name>
    <name type="synonym">Red alga</name>
    <dbReference type="NCBI Taxonomy" id="2786"/>
    <lineage>
        <taxon>Eukaryota</taxon>
        <taxon>Rhodophyta</taxon>
        <taxon>Bangiophyceae</taxon>
        <taxon>Bangiales</taxon>
        <taxon>Bangiaceae</taxon>
        <taxon>Porphyra</taxon>
    </lineage>
</organism>
<accession>A0A1X6NK52</accession>
<protein>
    <recommendedName>
        <fullName evidence="1">Complex 1 LYR protein domain-containing protein</fullName>
    </recommendedName>
</protein>
<dbReference type="AlphaFoldDB" id="A0A1X6NK52"/>